<name>A0A967ATH2_9FLAO</name>
<organism evidence="3 4">
    <name type="scientific">Pelagihabitans pacificus</name>
    <dbReference type="NCBI Taxonomy" id="2696054"/>
    <lineage>
        <taxon>Bacteria</taxon>
        <taxon>Pseudomonadati</taxon>
        <taxon>Bacteroidota</taxon>
        <taxon>Flavobacteriia</taxon>
        <taxon>Flavobacteriales</taxon>
        <taxon>Flavobacteriaceae</taxon>
        <taxon>Pelagihabitans</taxon>
    </lineage>
</organism>
<comment type="caution">
    <text evidence="3">The sequence shown here is derived from an EMBL/GenBank/DDBJ whole genome shotgun (WGS) entry which is preliminary data.</text>
</comment>
<dbReference type="Pfam" id="PF04264">
    <property type="entry name" value="YceI"/>
    <property type="match status" value="1"/>
</dbReference>
<evidence type="ECO:0000259" key="2">
    <source>
        <dbReference type="Pfam" id="PF04264"/>
    </source>
</evidence>
<proteinExistence type="predicted"/>
<sequence>MKKGNNRVLIWLMVLMVLSCKQSGTKDQSTATGPATAKSGQPYSIDTSETVLQWTAYKFTNRAAVNGTFSDFVLFTKGTSETTNVLSPGDSIVINTLSVDTGNGIRDDKLRRYFFQVLHSDTIKGTILEAGEETGKMSLEINALSNTVDYRYSRKKDTLILTTGIDLSDWEGEEAINSLNRECYELHMGPDGISKLWPTIDISLKLPMKIDSVAR</sequence>
<dbReference type="EMBL" id="VIKU02000002">
    <property type="protein sequence ID" value="NHF59632.1"/>
    <property type="molecule type" value="Genomic_DNA"/>
</dbReference>
<keyword evidence="4" id="KW-1185">Reference proteome</keyword>
<evidence type="ECO:0000256" key="1">
    <source>
        <dbReference type="SAM" id="SignalP"/>
    </source>
</evidence>
<keyword evidence="1" id="KW-0732">Signal</keyword>
<dbReference type="PROSITE" id="PS51257">
    <property type="entry name" value="PROKAR_LIPOPROTEIN"/>
    <property type="match status" value="1"/>
</dbReference>
<dbReference type="SUPFAM" id="SSF101874">
    <property type="entry name" value="YceI-like"/>
    <property type="match status" value="1"/>
</dbReference>
<feature type="signal peptide" evidence="1">
    <location>
        <begin position="1"/>
        <end position="23"/>
    </location>
</feature>
<evidence type="ECO:0000313" key="3">
    <source>
        <dbReference type="EMBL" id="NHF59632.1"/>
    </source>
</evidence>
<dbReference type="Gene3D" id="2.40.128.110">
    <property type="entry name" value="Lipid/polyisoprenoid-binding, YceI-like"/>
    <property type="match status" value="1"/>
</dbReference>
<dbReference type="Proteomes" id="UP000707206">
    <property type="component" value="Unassembled WGS sequence"/>
</dbReference>
<feature type="chain" id="PRO_5037905064" evidence="1">
    <location>
        <begin position="24"/>
        <end position="215"/>
    </location>
</feature>
<protein>
    <submittedName>
        <fullName evidence="3">YceI family protein</fullName>
    </submittedName>
</protein>
<reference evidence="3" key="1">
    <citation type="submission" date="2019-07" db="EMBL/GenBank/DDBJ databases">
        <authorList>
            <person name="De-Chao Zhang Q."/>
        </authorList>
    </citation>
    <scope>NUCLEOTIDE SEQUENCE</scope>
    <source>
        <strain evidence="3">TP-CH-4</strain>
    </source>
</reference>
<dbReference type="RefSeq" id="WP_152574125.1">
    <property type="nucleotide sequence ID" value="NZ_VIKU02000002.1"/>
</dbReference>
<reference evidence="3" key="2">
    <citation type="submission" date="2020-03" db="EMBL/GenBank/DDBJ databases">
        <title>Flavobacteriaceae bacterium strain TP-CH-4, a member of the family Flavobacteriaceae isolated from a deep-sea seamount.</title>
        <authorList>
            <person name="Zhang D.-C."/>
        </authorList>
    </citation>
    <scope>NUCLEOTIDE SEQUENCE</scope>
    <source>
        <strain evidence="3">TP-CH-4</strain>
    </source>
</reference>
<evidence type="ECO:0000313" key="4">
    <source>
        <dbReference type="Proteomes" id="UP000707206"/>
    </source>
</evidence>
<dbReference type="InterPro" id="IPR036761">
    <property type="entry name" value="TTHA0802/YceI-like_sf"/>
</dbReference>
<feature type="domain" description="Lipid/polyisoprenoid-binding YceI-like" evidence="2">
    <location>
        <begin position="43"/>
        <end position="176"/>
    </location>
</feature>
<accession>A0A967ATH2</accession>
<dbReference type="InterPro" id="IPR007372">
    <property type="entry name" value="Lipid/polyisoprenoid-bd_YceI"/>
</dbReference>
<dbReference type="AlphaFoldDB" id="A0A967ATH2"/>
<gene>
    <name evidence="3" type="ORF">FK220_009790</name>
</gene>